<evidence type="ECO:0000313" key="3">
    <source>
        <dbReference type="Proteomes" id="UP000027142"/>
    </source>
</evidence>
<dbReference type="KEGG" id="ble:BleG1_0263"/>
<dbReference type="GO" id="GO:0031160">
    <property type="term" value="C:spore wall"/>
    <property type="evidence" value="ECO:0007669"/>
    <property type="project" value="InterPro"/>
</dbReference>
<keyword evidence="3" id="KW-1185">Reference proteome</keyword>
<dbReference type="EMBL" id="CP003923">
    <property type="protein sequence ID" value="AIC92871.1"/>
    <property type="molecule type" value="Genomic_DNA"/>
</dbReference>
<gene>
    <name evidence="2" type="ORF">BleG1_0263</name>
</gene>
<dbReference type="InterPro" id="IPR011428">
    <property type="entry name" value="Spore_coat_X/V"/>
</dbReference>
<dbReference type="STRING" id="1246626.BleG1_0263"/>
<sequence length="92" mass="10637">MFINGAMNKQTILYSHHIISISIVDSEKADKITQELLQSLKIKQLNYQKTVVENSKNVDVTITVTSNLISFTCKVRYFVKIKREGRWVPSYT</sequence>
<name>A0A060LNB5_9BACI</name>
<protein>
    <submittedName>
        <fullName evidence="2">Spore coat protein X</fullName>
    </submittedName>
</protein>
<dbReference type="AlphaFoldDB" id="A0A060LNB5"/>
<evidence type="ECO:0000313" key="2">
    <source>
        <dbReference type="EMBL" id="AIC92871.1"/>
    </source>
</evidence>
<proteinExistence type="predicted"/>
<keyword evidence="2" id="KW-0167">Capsid protein</keyword>
<accession>A0A060LNB5</accession>
<dbReference type="Pfam" id="PF07552">
    <property type="entry name" value="Coat_X"/>
    <property type="match status" value="1"/>
</dbReference>
<evidence type="ECO:0000259" key="1">
    <source>
        <dbReference type="Pfam" id="PF07552"/>
    </source>
</evidence>
<organism evidence="2 3">
    <name type="scientific">Shouchella lehensis G1</name>
    <dbReference type="NCBI Taxonomy" id="1246626"/>
    <lineage>
        <taxon>Bacteria</taxon>
        <taxon>Bacillati</taxon>
        <taxon>Bacillota</taxon>
        <taxon>Bacilli</taxon>
        <taxon>Bacillales</taxon>
        <taxon>Bacillaceae</taxon>
        <taxon>Shouchella</taxon>
    </lineage>
</organism>
<dbReference type="GO" id="GO:0030435">
    <property type="term" value="P:sporulation resulting in formation of a cellular spore"/>
    <property type="evidence" value="ECO:0007669"/>
    <property type="project" value="InterPro"/>
</dbReference>
<dbReference type="Proteomes" id="UP000027142">
    <property type="component" value="Chromosome"/>
</dbReference>
<feature type="domain" description="Spore coat protein X/V" evidence="1">
    <location>
        <begin position="30"/>
        <end position="69"/>
    </location>
</feature>
<keyword evidence="2" id="KW-0946">Virion</keyword>
<dbReference type="HOGENOM" id="CLU_2407176_0_0_9"/>
<reference evidence="2 3" key="1">
    <citation type="journal article" date="2014" name="Gene">
        <title>A comparative genomic analysis of the alkalitolerant soil bacterium Bacillus lehensis G1.</title>
        <authorList>
            <person name="Noor Y.M."/>
            <person name="Samsulrizal N.H."/>
            <person name="Jema'on N.A."/>
            <person name="Low K.O."/>
            <person name="Ramli A.N."/>
            <person name="Alias N.I."/>
            <person name="Damis S.I."/>
            <person name="Fuzi S.F."/>
            <person name="Isa M.N."/>
            <person name="Murad A.M."/>
            <person name="Raih M.F."/>
            <person name="Bakar F.D."/>
            <person name="Najimudin N."/>
            <person name="Mahadi N.M."/>
            <person name="Illias R.M."/>
        </authorList>
    </citation>
    <scope>NUCLEOTIDE SEQUENCE [LARGE SCALE GENOMIC DNA]</scope>
    <source>
        <strain evidence="2 3">G1</strain>
    </source>
</reference>